<feature type="transmembrane region" description="Helical" evidence="3">
    <location>
        <begin position="73"/>
        <end position="89"/>
    </location>
</feature>
<gene>
    <name evidence="5" type="ORF">F9Y85_24270</name>
    <name evidence="6" type="ORF">R5H13_24280</name>
</gene>
<organism evidence="5 7">
    <name type="scientific">Pseudoalteromonas maricaloris</name>
    <dbReference type="NCBI Taxonomy" id="184924"/>
    <lineage>
        <taxon>Bacteria</taxon>
        <taxon>Pseudomonadati</taxon>
        <taxon>Pseudomonadota</taxon>
        <taxon>Gammaproteobacteria</taxon>
        <taxon>Alteromonadales</taxon>
        <taxon>Pseudoalteromonadaceae</taxon>
        <taxon>Pseudoalteromonas</taxon>
    </lineage>
</organism>
<dbReference type="Proteomes" id="UP000646877">
    <property type="component" value="Unassembled WGS sequence"/>
</dbReference>
<evidence type="ECO:0000313" key="8">
    <source>
        <dbReference type="Proteomes" id="UP001304419"/>
    </source>
</evidence>
<dbReference type="InterPro" id="IPR000160">
    <property type="entry name" value="GGDEF_dom"/>
</dbReference>
<feature type="domain" description="GGDEF" evidence="4">
    <location>
        <begin position="139"/>
        <end position="259"/>
    </location>
</feature>
<keyword evidence="6" id="KW-0548">Nucleotidyltransferase</keyword>
<dbReference type="GO" id="GO:0005886">
    <property type="term" value="C:plasma membrane"/>
    <property type="evidence" value="ECO:0007669"/>
    <property type="project" value="TreeGrafter"/>
</dbReference>
<dbReference type="GO" id="GO:0052621">
    <property type="term" value="F:diguanylate cyclase activity"/>
    <property type="evidence" value="ECO:0007669"/>
    <property type="project" value="UniProtKB-EC"/>
</dbReference>
<keyword evidence="6" id="KW-0808">Transferase</keyword>
<proteinExistence type="predicted"/>
<sequence length="259" mass="30085">MYYIGHYEYESYEELFWFGISFTLFNLITREIANPFLRLALLVYCAGLLLDIIDNFTDGFSIPLLNFDTSLKNIGFLLISFGFYCMLTNKRASITELKKEVERRRLLEERMRYEADHDAMTGVGSRRACFEGLQTHRFDEQWLLYLDLDNFKQVNDNYGHHIGDEVLIKFTQNMKDYFGLDYSFRIGGDEFIAYINAVLPDTDEVRAALLKGLHDYKINVSIGMVKVDPAKQADLIIHEADEHMYGDKRGKSLRSSARG</sequence>
<comment type="catalytic activity">
    <reaction evidence="2">
        <text>2 GTP = 3',3'-c-di-GMP + 2 diphosphate</text>
        <dbReference type="Rhea" id="RHEA:24898"/>
        <dbReference type="ChEBI" id="CHEBI:33019"/>
        <dbReference type="ChEBI" id="CHEBI:37565"/>
        <dbReference type="ChEBI" id="CHEBI:58805"/>
        <dbReference type="EC" id="2.7.7.65"/>
    </reaction>
</comment>
<keyword evidence="3" id="KW-1133">Transmembrane helix</keyword>
<dbReference type="AlphaFoldDB" id="A0A8I2KP06"/>
<dbReference type="PANTHER" id="PTHR45138:SF9">
    <property type="entry name" value="DIGUANYLATE CYCLASE DGCM-RELATED"/>
    <property type="match status" value="1"/>
</dbReference>
<name>A0A8I2KP06_9GAMM</name>
<dbReference type="PANTHER" id="PTHR45138">
    <property type="entry name" value="REGULATORY COMPONENTS OF SENSORY TRANSDUCTION SYSTEM"/>
    <property type="match status" value="1"/>
</dbReference>
<feature type="transmembrane region" description="Helical" evidence="3">
    <location>
        <begin position="12"/>
        <end position="29"/>
    </location>
</feature>
<evidence type="ECO:0000259" key="4">
    <source>
        <dbReference type="PROSITE" id="PS50887"/>
    </source>
</evidence>
<dbReference type="RefSeq" id="WP_039491841.1">
    <property type="nucleotide sequence ID" value="NZ_CBCSDF010000035.1"/>
</dbReference>
<dbReference type="Gene3D" id="3.30.70.270">
    <property type="match status" value="1"/>
</dbReference>
<accession>A0A8I2KP06</accession>
<evidence type="ECO:0000313" key="6">
    <source>
        <dbReference type="EMBL" id="WOX30990.1"/>
    </source>
</evidence>
<dbReference type="Proteomes" id="UP001304419">
    <property type="component" value="Chromosome 2"/>
</dbReference>
<evidence type="ECO:0000313" key="5">
    <source>
        <dbReference type="EMBL" id="NLR24364.1"/>
    </source>
</evidence>
<dbReference type="InterPro" id="IPR043128">
    <property type="entry name" value="Rev_trsase/Diguanyl_cyclase"/>
</dbReference>
<protein>
    <recommendedName>
        <fullName evidence="1">diguanylate cyclase</fullName>
        <ecNumber evidence="1">2.7.7.65</ecNumber>
    </recommendedName>
</protein>
<keyword evidence="8" id="KW-1185">Reference proteome</keyword>
<dbReference type="CDD" id="cd01949">
    <property type="entry name" value="GGDEF"/>
    <property type="match status" value="1"/>
</dbReference>
<evidence type="ECO:0000313" key="7">
    <source>
        <dbReference type="Proteomes" id="UP000646877"/>
    </source>
</evidence>
<dbReference type="GO" id="GO:0043709">
    <property type="term" value="P:cell adhesion involved in single-species biofilm formation"/>
    <property type="evidence" value="ECO:0007669"/>
    <property type="project" value="TreeGrafter"/>
</dbReference>
<dbReference type="EC" id="2.7.7.65" evidence="1"/>
<dbReference type="SUPFAM" id="SSF55073">
    <property type="entry name" value="Nucleotide cyclase"/>
    <property type="match status" value="1"/>
</dbReference>
<dbReference type="SMART" id="SM00267">
    <property type="entry name" value="GGDEF"/>
    <property type="match status" value="1"/>
</dbReference>
<dbReference type="NCBIfam" id="TIGR00254">
    <property type="entry name" value="GGDEF"/>
    <property type="match status" value="1"/>
</dbReference>
<dbReference type="EMBL" id="CP137579">
    <property type="protein sequence ID" value="WOX30990.1"/>
    <property type="molecule type" value="Genomic_DNA"/>
</dbReference>
<reference evidence="6 8" key="2">
    <citation type="submission" date="2023-10" db="EMBL/GenBank/DDBJ databases">
        <title>To unveil natural product biosynthetic capacity in Pseudoalteromonas.</title>
        <authorList>
            <person name="Wang J."/>
        </authorList>
    </citation>
    <scope>NUCLEOTIDE SEQUENCE [LARGE SCALE GENOMIC DNA]</scope>
    <source>
        <strain evidence="6 8">DSM 15914</strain>
    </source>
</reference>
<dbReference type="PROSITE" id="PS50887">
    <property type="entry name" value="GGDEF"/>
    <property type="match status" value="1"/>
</dbReference>
<dbReference type="InterPro" id="IPR050469">
    <property type="entry name" value="Diguanylate_Cyclase"/>
</dbReference>
<keyword evidence="3" id="KW-0812">Transmembrane</keyword>
<evidence type="ECO:0000256" key="2">
    <source>
        <dbReference type="ARBA" id="ARBA00034247"/>
    </source>
</evidence>
<keyword evidence="3" id="KW-0472">Membrane</keyword>
<dbReference type="InterPro" id="IPR029787">
    <property type="entry name" value="Nucleotide_cyclase"/>
</dbReference>
<dbReference type="EMBL" id="WEIA01000032">
    <property type="protein sequence ID" value="NLR24364.1"/>
    <property type="molecule type" value="Genomic_DNA"/>
</dbReference>
<feature type="transmembrane region" description="Helical" evidence="3">
    <location>
        <begin position="36"/>
        <end position="53"/>
    </location>
</feature>
<dbReference type="GO" id="GO:1902201">
    <property type="term" value="P:negative regulation of bacterial-type flagellum-dependent cell motility"/>
    <property type="evidence" value="ECO:0007669"/>
    <property type="project" value="TreeGrafter"/>
</dbReference>
<evidence type="ECO:0000256" key="3">
    <source>
        <dbReference type="SAM" id="Phobius"/>
    </source>
</evidence>
<evidence type="ECO:0000256" key="1">
    <source>
        <dbReference type="ARBA" id="ARBA00012528"/>
    </source>
</evidence>
<dbReference type="Pfam" id="PF00990">
    <property type="entry name" value="GGDEF"/>
    <property type="match status" value="1"/>
</dbReference>
<reference evidence="5" key="1">
    <citation type="submission" date="2019-10" db="EMBL/GenBank/DDBJ databases">
        <authorList>
            <person name="Paulsen S."/>
        </authorList>
    </citation>
    <scope>NUCLEOTIDE SEQUENCE</scope>
    <source>
        <strain evidence="5">LMG 19692</strain>
    </source>
</reference>